<evidence type="ECO:0000313" key="3">
    <source>
        <dbReference type="Proteomes" id="UP000786183"/>
    </source>
</evidence>
<feature type="transmembrane region" description="Helical" evidence="1">
    <location>
        <begin position="159"/>
        <end position="176"/>
    </location>
</feature>
<evidence type="ECO:0008006" key="4">
    <source>
        <dbReference type="Google" id="ProtNLM"/>
    </source>
</evidence>
<reference evidence="2 3" key="1">
    <citation type="submission" date="2020-07" db="EMBL/GenBank/DDBJ databases">
        <title>Transfer of Campylobacter canadensis to the novel genus Avispirillum gen. nov., that also includes two novel species recovered from migratory waterfowl: Avispirillum anseris sp. nov. and Avispirillum brantae sp. nov.</title>
        <authorList>
            <person name="Miller W.G."/>
            <person name="Chapman M.H."/>
            <person name="Yee E."/>
            <person name="Inglis G.D."/>
        </authorList>
    </citation>
    <scope>NUCLEOTIDE SEQUENCE [LARGE SCALE GENOMIC DNA]</scope>
    <source>
        <strain evidence="2 3">L283</strain>
    </source>
</reference>
<dbReference type="Proteomes" id="UP000786183">
    <property type="component" value="Unassembled WGS sequence"/>
</dbReference>
<proteinExistence type="predicted"/>
<gene>
    <name evidence="2" type="ORF">AVCANL283_05110</name>
</gene>
<organism evidence="2 3">
    <name type="scientific">Campylobacter canadensis</name>
    <dbReference type="NCBI Taxonomy" id="449520"/>
    <lineage>
        <taxon>Bacteria</taxon>
        <taxon>Pseudomonadati</taxon>
        <taxon>Campylobacterota</taxon>
        <taxon>Epsilonproteobacteria</taxon>
        <taxon>Campylobacterales</taxon>
        <taxon>Campylobacteraceae</taxon>
        <taxon>Campylobacter</taxon>
    </lineage>
</organism>
<dbReference type="EMBL" id="JACGBB010000009">
    <property type="protein sequence ID" value="MBZ7987479.1"/>
    <property type="molecule type" value="Genomic_DNA"/>
</dbReference>
<keyword evidence="1" id="KW-0812">Transmembrane</keyword>
<sequence length="384" mass="45786">MKKICVILFFDICILLWQNAFLSLSIYEINEINFNSAFSILLQYLLSILGSEYIRVFFIFLHILSCILLYLISKKYLEQRAYIALIIFILCPGVLASSLLINYAGLVIFISLLLIYLEQKKQNLIFYIILSLSIYFIPSMMIFAFALLIYSYNKRKKNLFYYCLFLFFLSLNKYGFDVSGRPRAYFFDMLAICATVFTPPLFLYYFYTIYDIAFKRKKDLLFFVSASSFLLCLALSFRQKTQIEDFLPFLIIAIPLVVKEFISSFYVHLPEFRLKYKIMLYFTLFSLVFSYLFVLFNPILYRYIDKSEHFARAYHLNKELAKSLKENNINEISKNSDNFAILQFYGLKECKEKVCKRIYLCKNSNIKINFFFNTFYFCEKKEYN</sequence>
<dbReference type="RefSeq" id="WP_172233546.1">
    <property type="nucleotide sequence ID" value="NZ_CP035946.1"/>
</dbReference>
<evidence type="ECO:0000313" key="2">
    <source>
        <dbReference type="EMBL" id="MBZ7987479.1"/>
    </source>
</evidence>
<comment type="caution">
    <text evidence="2">The sequence shown here is derived from an EMBL/GenBank/DDBJ whole genome shotgun (WGS) entry which is preliminary data.</text>
</comment>
<evidence type="ECO:0000256" key="1">
    <source>
        <dbReference type="SAM" id="Phobius"/>
    </source>
</evidence>
<accession>A0ABS7WRW0</accession>
<feature type="transmembrane region" description="Helical" evidence="1">
    <location>
        <begin position="279"/>
        <end position="301"/>
    </location>
</feature>
<keyword evidence="1" id="KW-1133">Transmembrane helix</keyword>
<feature type="transmembrane region" description="Helical" evidence="1">
    <location>
        <begin position="84"/>
        <end position="117"/>
    </location>
</feature>
<name>A0ABS7WRW0_9BACT</name>
<keyword evidence="3" id="KW-1185">Reference proteome</keyword>
<feature type="transmembrane region" description="Helical" evidence="1">
    <location>
        <begin position="249"/>
        <end position="267"/>
    </location>
</feature>
<feature type="transmembrane region" description="Helical" evidence="1">
    <location>
        <begin position="53"/>
        <end position="72"/>
    </location>
</feature>
<feature type="transmembrane region" description="Helical" evidence="1">
    <location>
        <begin position="182"/>
        <end position="207"/>
    </location>
</feature>
<feature type="transmembrane region" description="Helical" evidence="1">
    <location>
        <begin position="124"/>
        <end position="152"/>
    </location>
</feature>
<keyword evidence="1" id="KW-0472">Membrane</keyword>
<feature type="transmembrane region" description="Helical" evidence="1">
    <location>
        <begin position="219"/>
        <end position="237"/>
    </location>
</feature>
<protein>
    <recommendedName>
        <fullName evidence="4">Glycosyltransferase RgtA/B/C/D-like domain-containing protein</fullName>
    </recommendedName>
</protein>